<evidence type="ECO:0000256" key="2">
    <source>
        <dbReference type="ARBA" id="ARBA00008724"/>
    </source>
</evidence>
<comment type="similarity">
    <text evidence="2">Belongs to the TACO1 family.</text>
</comment>
<reference evidence="6" key="1">
    <citation type="journal article" date="2020" name="Stud. Mycol.">
        <title>101 Dothideomycetes genomes: a test case for predicting lifestyles and emergence of pathogens.</title>
        <authorList>
            <person name="Haridas S."/>
            <person name="Albert R."/>
            <person name="Binder M."/>
            <person name="Bloem J."/>
            <person name="Labutti K."/>
            <person name="Salamov A."/>
            <person name="Andreopoulos B."/>
            <person name="Baker S."/>
            <person name="Barry K."/>
            <person name="Bills G."/>
            <person name="Bluhm B."/>
            <person name="Cannon C."/>
            <person name="Castanera R."/>
            <person name="Culley D."/>
            <person name="Daum C."/>
            <person name="Ezra D."/>
            <person name="Gonzalez J."/>
            <person name="Henrissat B."/>
            <person name="Kuo A."/>
            <person name="Liang C."/>
            <person name="Lipzen A."/>
            <person name="Lutzoni F."/>
            <person name="Magnuson J."/>
            <person name="Mondo S."/>
            <person name="Nolan M."/>
            <person name="Ohm R."/>
            <person name="Pangilinan J."/>
            <person name="Park H.-J."/>
            <person name="Ramirez L."/>
            <person name="Alfaro M."/>
            <person name="Sun H."/>
            <person name="Tritt A."/>
            <person name="Yoshinaga Y."/>
            <person name="Zwiers L.-H."/>
            <person name="Turgeon B."/>
            <person name="Goodwin S."/>
            <person name="Spatafora J."/>
            <person name="Crous P."/>
            <person name="Grigoriev I."/>
        </authorList>
    </citation>
    <scope>NUCLEOTIDE SEQUENCE</scope>
    <source>
        <strain evidence="6">CBS 116435</strain>
    </source>
</reference>
<dbReference type="InterPro" id="IPR017856">
    <property type="entry name" value="Integrase-like_N"/>
</dbReference>
<dbReference type="Gene3D" id="3.30.70.980">
    <property type="match status" value="2"/>
</dbReference>
<dbReference type="OrthoDB" id="2017544at2759"/>
<feature type="non-terminal residue" evidence="6">
    <location>
        <position position="278"/>
    </location>
</feature>
<dbReference type="InterPro" id="IPR029072">
    <property type="entry name" value="YebC-like"/>
</dbReference>
<feature type="domain" description="TACO1/YebC-like N-terminal" evidence="5">
    <location>
        <begin position="16"/>
        <end position="86"/>
    </location>
</feature>
<dbReference type="GO" id="GO:0005739">
    <property type="term" value="C:mitochondrion"/>
    <property type="evidence" value="ECO:0007669"/>
    <property type="project" value="UniProtKB-SubCell"/>
</dbReference>
<dbReference type="EMBL" id="MU003833">
    <property type="protein sequence ID" value="KAF2717963.1"/>
    <property type="molecule type" value="Genomic_DNA"/>
</dbReference>
<sequence>QFRLLSTTHPQQSGHNRWSKIRHDKSKADNIKNKARNHFASEIATASRLFGPNPGMNPRLADLITKAKREGFAKASIEGAIARGQGRSVEGKELEIVNVEGMLKGGVAVVVESETDNKARTVMEVRNVFKAFGGREGQVNFLFTRVGKVVFEVPGETGVDDVLEPALDAGAVDVVPDESVDEGKARVVVVTQPGDTKSVAEAVEKAVSSVRVVTAEISWVANQDTKVPVESKEAALELEKFIDMLAEKESTIQGVAMNVNQGNLDEDIWKSLQGKVTS</sequence>
<comment type="caution">
    <text evidence="6">The sequence shown here is derived from an EMBL/GenBank/DDBJ whole genome shotgun (WGS) entry which is preliminary data.</text>
</comment>
<dbReference type="InterPro" id="IPR049083">
    <property type="entry name" value="TACO1_YebC_N"/>
</dbReference>
<evidence type="ECO:0000256" key="1">
    <source>
        <dbReference type="ARBA" id="ARBA00004173"/>
    </source>
</evidence>
<dbReference type="Gene3D" id="1.10.10.200">
    <property type="match status" value="1"/>
</dbReference>
<evidence type="ECO:0000259" key="4">
    <source>
        <dbReference type="Pfam" id="PF01709"/>
    </source>
</evidence>
<evidence type="ECO:0000259" key="5">
    <source>
        <dbReference type="Pfam" id="PF20772"/>
    </source>
</evidence>
<dbReference type="Pfam" id="PF20772">
    <property type="entry name" value="TACO1_YebC_N"/>
    <property type="match status" value="1"/>
</dbReference>
<feature type="domain" description="TACO1/YebC-like second and third" evidence="4">
    <location>
        <begin position="95"/>
        <end position="258"/>
    </location>
</feature>
<evidence type="ECO:0000256" key="3">
    <source>
        <dbReference type="SAM" id="MobiDB-lite"/>
    </source>
</evidence>
<name>A0A9P4PZU6_9PEZI</name>
<evidence type="ECO:0000313" key="6">
    <source>
        <dbReference type="EMBL" id="KAF2717963.1"/>
    </source>
</evidence>
<dbReference type="FunFam" id="1.10.10.200:FF:000002">
    <property type="entry name" value="Probable transcriptional regulatory protein CLM62_37755"/>
    <property type="match status" value="1"/>
</dbReference>
<dbReference type="InterPro" id="IPR002876">
    <property type="entry name" value="Transcrip_reg_TACO1-like"/>
</dbReference>
<dbReference type="AlphaFoldDB" id="A0A9P4PZU6"/>
<gene>
    <name evidence="6" type="ORF">K431DRAFT_209530</name>
</gene>
<dbReference type="SUPFAM" id="SSF75625">
    <property type="entry name" value="YebC-like"/>
    <property type="match status" value="1"/>
</dbReference>
<feature type="region of interest" description="Disordered" evidence="3">
    <location>
        <begin position="1"/>
        <end position="21"/>
    </location>
</feature>
<accession>A0A9P4PZU6</accession>
<dbReference type="Proteomes" id="UP000799441">
    <property type="component" value="Unassembled WGS sequence"/>
</dbReference>
<comment type="subcellular location">
    <subcellularLocation>
        <location evidence="1">Mitochondrion</location>
    </subcellularLocation>
</comment>
<feature type="non-terminal residue" evidence="6">
    <location>
        <position position="1"/>
    </location>
</feature>
<dbReference type="InterPro" id="IPR048300">
    <property type="entry name" value="TACO1_YebC-like_2nd/3rd_dom"/>
</dbReference>
<dbReference type="Pfam" id="PF01709">
    <property type="entry name" value="Transcrip_reg"/>
    <property type="match status" value="1"/>
</dbReference>
<feature type="compositionally biased region" description="Polar residues" evidence="3">
    <location>
        <begin position="1"/>
        <end position="16"/>
    </location>
</feature>
<dbReference type="PANTHER" id="PTHR12532:SF0">
    <property type="entry name" value="TRANSLATIONAL ACTIVATOR OF CYTOCHROME C OXIDASE 1"/>
    <property type="match status" value="1"/>
</dbReference>
<dbReference type="HAMAP" id="MF_00693">
    <property type="entry name" value="Transcrip_reg_TACO1"/>
    <property type="match status" value="1"/>
</dbReference>
<protein>
    <submittedName>
        <fullName evidence="6">YebC-like protein</fullName>
    </submittedName>
</protein>
<keyword evidence="7" id="KW-1185">Reference proteome</keyword>
<dbReference type="PANTHER" id="PTHR12532">
    <property type="entry name" value="TRANSLATIONAL ACTIVATOR OF CYTOCHROME C OXIDASE 1"/>
    <property type="match status" value="1"/>
</dbReference>
<dbReference type="InterPro" id="IPR026564">
    <property type="entry name" value="Transcrip_reg_TACO1-like_dom3"/>
</dbReference>
<proteinExistence type="inferred from homology"/>
<organism evidence="6 7">
    <name type="scientific">Polychaeton citri CBS 116435</name>
    <dbReference type="NCBI Taxonomy" id="1314669"/>
    <lineage>
        <taxon>Eukaryota</taxon>
        <taxon>Fungi</taxon>
        <taxon>Dikarya</taxon>
        <taxon>Ascomycota</taxon>
        <taxon>Pezizomycotina</taxon>
        <taxon>Dothideomycetes</taxon>
        <taxon>Dothideomycetidae</taxon>
        <taxon>Capnodiales</taxon>
        <taxon>Capnodiaceae</taxon>
        <taxon>Polychaeton</taxon>
    </lineage>
</organism>
<evidence type="ECO:0000313" key="7">
    <source>
        <dbReference type="Proteomes" id="UP000799441"/>
    </source>
</evidence>